<evidence type="ECO:0008006" key="4">
    <source>
        <dbReference type="Google" id="ProtNLM"/>
    </source>
</evidence>
<sequence length="76" mass="8540">MDPFTMVIAIVAITVGAGLIKTWIKARENAPADMASQSDMVAMRDEIGRLKDRVRVLEKIVTDKERDLAEEIRRLA</sequence>
<keyword evidence="1" id="KW-0812">Transmembrane</keyword>
<proteinExistence type="predicted"/>
<evidence type="ECO:0000313" key="3">
    <source>
        <dbReference type="Proteomes" id="UP000025061"/>
    </source>
</evidence>
<organism evidence="2 3">
    <name type="scientific">Hyphomonas hirschiana VP5</name>
    <dbReference type="NCBI Taxonomy" id="1280951"/>
    <lineage>
        <taxon>Bacteria</taxon>
        <taxon>Pseudomonadati</taxon>
        <taxon>Pseudomonadota</taxon>
        <taxon>Alphaproteobacteria</taxon>
        <taxon>Hyphomonadales</taxon>
        <taxon>Hyphomonadaceae</taxon>
        <taxon>Hyphomonas</taxon>
    </lineage>
</organism>
<reference evidence="2 3" key="1">
    <citation type="submission" date="2013-04" db="EMBL/GenBank/DDBJ databases">
        <title>Hyphomonas hirschiana VP5 Genome Sequencing.</title>
        <authorList>
            <person name="Lai Q."/>
            <person name="Shao Z."/>
        </authorList>
    </citation>
    <scope>NUCLEOTIDE SEQUENCE [LARGE SCALE GENOMIC DNA]</scope>
    <source>
        <strain evidence="2 3">VP5</strain>
    </source>
</reference>
<dbReference type="Proteomes" id="UP000025061">
    <property type="component" value="Unassembled WGS sequence"/>
</dbReference>
<protein>
    <recommendedName>
        <fullName evidence="4">Phage shock protein B</fullName>
    </recommendedName>
</protein>
<accession>A0A059FN91</accession>
<dbReference type="PATRIC" id="fig|1280951.3.peg.2529"/>
<keyword evidence="1" id="KW-0472">Membrane</keyword>
<dbReference type="AlphaFoldDB" id="A0A059FN91"/>
<dbReference type="RefSeq" id="WP_011648233.1">
    <property type="nucleotide sequence ID" value="NZ_ARYI01000010.1"/>
</dbReference>
<name>A0A059FN91_9PROT</name>
<gene>
    <name evidence="2" type="ORF">HHI_12554</name>
</gene>
<keyword evidence="3" id="KW-1185">Reference proteome</keyword>
<evidence type="ECO:0000256" key="1">
    <source>
        <dbReference type="SAM" id="Phobius"/>
    </source>
</evidence>
<evidence type="ECO:0000313" key="2">
    <source>
        <dbReference type="EMBL" id="KCZ92062.1"/>
    </source>
</evidence>
<comment type="caution">
    <text evidence="2">The sequence shown here is derived from an EMBL/GenBank/DDBJ whole genome shotgun (WGS) entry which is preliminary data.</text>
</comment>
<keyword evidence="1" id="KW-1133">Transmembrane helix</keyword>
<feature type="transmembrane region" description="Helical" evidence="1">
    <location>
        <begin position="6"/>
        <end position="24"/>
    </location>
</feature>
<dbReference type="EMBL" id="ARYI01000010">
    <property type="protein sequence ID" value="KCZ92062.1"/>
    <property type="molecule type" value="Genomic_DNA"/>
</dbReference>